<evidence type="ECO:0000313" key="1">
    <source>
        <dbReference type="EMBL" id="OAF71772.1"/>
    </source>
</evidence>
<keyword evidence="2" id="KW-1185">Reference proteome</keyword>
<accession>A0A177BDV9</accession>
<proteinExistence type="predicted"/>
<sequence>MNNPNEWKEAIGKKSAIWNHVLLKIGDESITKCKYYSAKFNAKQATTLIIYHLEKKKLIVHQNQYKQN</sequence>
<dbReference type="AlphaFoldDB" id="A0A177BDV9"/>
<dbReference type="Proteomes" id="UP000078046">
    <property type="component" value="Unassembled WGS sequence"/>
</dbReference>
<comment type="caution">
    <text evidence="1">The sequence shown here is derived from an EMBL/GenBank/DDBJ whole genome shotgun (WGS) entry which is preliminary data.</text>
</comment>
<name>A0A177BDV9_9BILA</name>
<organism evidence="1 2">
    <name type="scientific">Intoshia linei</name>
    <dbReference type="NCBI Taxonomy" id="1819745"/>
    <lineage>
        <taxon>Eukaryota</taxon>
        <taxon>Metazoa</taxon>
        <taxon>Spiralia</taxon>
        <taxon>Lophotrochozoa</taxon>
        <taxon>Mesozoa</taxon>
        <taxon>Orthonectida</taxon>
        <taxon>Rhopaluridae</taxon>
        <taxon>Intoshia</taxon>
    </lineage>
</organism>
<dbReference type="EMBL" id="LWCA01000025">
    <property type="protein sequence ID" value="OAF71772.1"/>
    <property type="molecule type" value="Genomic_DNA"/>
</dbReference>
<reference evidence="1 2" key="1">
    <citation type="submission" date="2016-04" db="EMBL/GenBank/DDBJ databases">
        <title>The genome of Intoshia linei affirms orthonectids as highly simplified spiralians.</title>
        <authorList>
            <person name="Mikhailov K.V."/>
            <person name="Slusarev G.S."/>
            <person name="Nikitin M.A."/>
            <person name="Logacheva M.D."/>
            <person name="Penin A."/>
            <person name="Aleoshin V."/>
            <person name="Panchin Y.V."/>
        </authorList>
    </citation>
    <scope>NUCLEOTIDE SEQUENCE [LARGE SCALE GENOMIC DNA]</scope>
    <source>
        <strain evidence="1">Intl2013</strain>
        <tissue evidence="1">Whole animal</tissue>
    </source>
</reference>
<gene>
    <name evidence="1" type="ORF">A3Q56_00479</name>
</gene>
<evidence type="ECO:0000313" key="2">
    <source>
        <dbReference type="Proteomes" id="UP000078046"/>
    </source>
</evidence>
<protein>
    <submittedName>
        <fullName evidence="1">Uncharacterized protein</fullName>
    </submittedName>
</protein>